<dbReference type="InterPro" id="IPR006674">
    <property type="entry name" value="HD_domain"/>
</dbReference>
<feature type="domain" description="HD/PDEase" evidence="1">
    <location>
        <begin position="21"/>
        <end position="135"/>
    </location>
</feature>
<sequence>MHQQTIRNAEEKVQRFFANDATGHDWYHTDRVRKVAIEIANHEGADASICELAALLHDVADEKFHESKENGEKYVREWLMTCGDREVNVEKVMNIITKLSFRGGGGQAPSCLEGKIVQDADRLDAIGAIGIARCFMFAGAKGDAMYDPSISPREHMTATSYRQEKSSAINHFYEKLLKLKNRMNTKTGEEIAKTRHQRLETFLDAFFQEWSGK</sequence>
<evidence type="ECO:0000259" key="1">
    <source>
        <dbReference type="SMART" id="SM00471"/>
    </source>
</evidence>
<dbReference type="PANTHER" id="PTHR33594">
    <property type="entry name" value="SUPERFAMILY HYDROLASE, PUTATIVE (AFU_ORTHOLOGUE AFUA_1G03035)-RELATED"/>
    <property type="match status" value="1"/>
</dbReference>
<dbReference type="Gene3D" id="1.10.472.50">
    <property type="entry name" value="HD-domain/PDEase-like"/>
    <property type="match status" value="1"/>
</dbReference>
<dbReference type="AlphaFoldDB" id="A0A840QSK9"/>
<dbReference type="CDD" id="cd00077">
    <property type="entry name" value="HDc"/>
    <property type="match status" value="1"/>
</dbReference>
<name>A0A840QSK9_9BACI</name>
<evidence type="ECO:0000313" key="2">
    <source>
        <dbReference type="EMBL" id="MBB5174502.1"/>
    </source>
</evidence>
<gene>
    <name evidence="2" type="ORF">HNQ41_002717</name>
</gene>
<organism evidence="2 3">
    <name type="scientific">Texcoconibacillus texcoconensis</name>
    <dbReference type="NCBI Taxonomy" id="1095777"/>
    <lineage>
        <taxon>Bacteria</taxon>
        <taxon>Bacillati</taxon>
        <taxon>Bacillota</taxon>
        <taxon>Bacilli</taxon>
        <taxon>Bacillales</taxon>
        <taxon>Bacillaceae</taxon>
        <taxon>Texcoconibacillus</taxon>
    </lineage>
</organism>
<evidence type="ECO:0000313" key="3">
    <source>
        <dbReference type="Proteomes" id="UP000551878"/>
    </source>
</evidence>
<dbReference type="Proteomes" id="UP000551878">
    <property type="component" value="Unassembled WGS sequence"/>
</dbReference>
<keyword evidence="3" id="KW-1185">Reference proteome</keyword>
<proteinExistence type="predicted"/>
<protein>
    <recommendedName>
        <fullName evidence="1">HD/PDEase domain-containing protein</fullName>
    </recommendedName>
</protein>
<dbReference type="RefSeq" id="WP_184664918.1">
    <property type="nucleotide sequence ID" value="NZ_JACHHB010000013.1"/>
</dbReference>
<dbReference type="Pfam" id="PF01966">
    <property type="entry name" value="HD"/>
    <property type="match status" value="1"/>
</dbReference>
<reference evidence="2 3" key="1">
    <citation type="submission" date="2020-08" db="EMBL/GenBank/DDBJ databases">
        <title>Genomic Encyclopedia of Type Strains, Phase IV (KMG-IV): sequencing the most valuable type-strain genomes for metagenomic binning, comparative biology and taxonomic classification.</title>
        <authorList>
            <person name="Goeker M."/>
        </authorList>
    </citation>
    <scope>NUCLEOTIDE SEQUENCE [LARGE SCALE GENOMIC DNA]</scope>
    <source>
        <strain evidence="2 3">DSM 24696</strain>
    </source>
</reference>
<dbReference type="InterPro" id="IPR003607">
    <property type="entry name" value="HD/PDEase_dom"/>
</dbReference>
<dbReference type="SUPFAM" id="SSF109604">
    <property type="entry name" value="HD-domain/PDEase-like"/>
    <property type="match status" value="1"/>
</dbReference>
<dbReference type="PANTHER" id="PTHR33594:SF1">
    <property type="entry name" value="HD_PDEASE DOMAIN-CONTAINING PROTEIN"/>
    <property type="match status" value="1"/>
</dbReference>
<comment type="caution">
    <text evidence="2">The sequence shown here is derived from an EMBL/GenBank/DDBJ whole genome shotgun (WGS) entry which is preliminary data.</text>
</comment>
<dbReference type="SMART" id="SM00471">
    <property type="entry name" value="HDc"/>
    <property type="match status" value="1"/>
</dbReference>
<dbReference type="EMBL" id="JACHHB010000013">
    <property type="protein sequence ID" value="MBB5174502.1"/>
    <property type="molecule type" value="Genomic_DNA"/>
</dbReference>
<accession>A0A840QSK9</accession>
<dbReference type="Gene3D" id="1.20.58.1910">
    <property type="match status" value="1"/>
</dbReference>